<evidence type="ECO:0000313" key="2">
    <source>
        <dbReference type="Proteomes" id="UP000266669"/>
    </source>
</evidence>
<accession>A0A8B6RYA3</accession>
<gene>
    <name evidence="1" type="ORF">DLM78_14285</name>
</gene>
<reference evidence="2" key="1">
    <citation type="submission" date="2018-05" db="EMBL/GenBank/DDBJ databases">
        <title>Leptospira yasudae sp. nov. and Leptospira stimsonii sp. nov., two pathogenic species of the genus Leptospira isolated from environmental sources.</title>
        <authorList>
            <person name="Casanovas-Massana A."/>
            <person name="Hamond C."/>
            <person name="Santos L.A."/>
            <person name="Hacker K.P."/>
            <person name="Balassiano I."/>
            <person name="Medeiros M.A."/>
            <person name="Reis M.G."/>
            <person name="Ko A.I."/>
            <person name="Wunder E.A."/>
        </authorList>
    </citation>
    <scope>NUCLEOTIDE SEQUENCE [LARGE SCALE GENOMIC DNA]</scope>
    <source>
        <strain evidence="2">AMB6-RJ</strain>
    </source>
</reference>
<protein>
    <submittedName>
        <fullName evidence="1">Ig domain protein</fullName>
    </submittedName>
</protein>
<organism evidence="1 2">
    <name type="scientific">Leptospira stimsonii</name>
    <dbReference type="NCBI Taxonomy" id="2202203"/>
    <lineage>
        <taxon>Bacteria</taxon>
        <taxon>Pseudomonadati</taxon>
        <taxon>Spirochaetota</taxon>
        <taxon>Spirochaetia</taxon>
        <taxon>Leptospirales</taxon>
        <taxon>Leptospiraceae</taxon>
        <taxon>Leptospira</taxon>
    </lineage>
</organism>
<sequence>MSCKNDSKDDETTNLFLLLALTNQTITYGANTIVFVKSTANFFKPTITNPSNSDLVTISPNLTNSISIDSRLGSISGSPAQSQTRTTYTVNLNSGKATAKFDLIVENTLGSGRCNSSGISAGCTGTQPYSCTDQPNTCFRDLSDCRKDSFCY</sequence>
<comment type="caution">
    <text evidence="1">The sequence shown here is derived from an EMBL/GenBank/DDBJ whole genome shotgun (WGS) entry which is preliminary data.</text>
</comment>
<dbReference type="AlphaFoldDB" id="A0A8B6RYA3"/>
<dbReference type="Proteomes" id="UP000266669">
    <property type="component" value="Unassembled WGS sequence"/>
</dbReference>
<name>A0A8B6RYA3_9LEPT</name>
<dbReference type="EMBL" id="QHCS01000003">
    <property type="protein sequence ID" value="RHX85429.1"/>
    <property type="molecule type" value="Genomic_DNA"/>
</dbReference>
<evidence type="ECO:0000313" key="1">
    <source>
        <dbReference type="EMBL" id="RHX85429.1"/>
    </source>
</evidence>
<proteinExistence type="predicted"/>